<dbReference type="PANTHER" id="PTHR47074">
    <property type="entry name" value="BNAC02G40300D PROTEIN"/>
    <property type="match status" value="1"/>
</dbReference>
<dbReference type="InterPro" id="IPR052929">
    <property type="entry name" value="RNase_H-like_EbsB-rel"/>
</dbReference>
<dbReference type="CDD" id="cd06222">
    <property type="entry name" value="RNase_H_like"/>
    <property type="match status" value="1"/>
</dbReference>
<comment type="caution">
    <text evidence="2">The sequence shown here is derived from an EMBL/GenBank/DDBJ whole genome shotgun (WGS) entry which is preliminary data.</text>
</comment>
<organism evidence="2 3">
    <name type="scientific">Cardamine amara subsp. amara</name>
    <dbReference type="NCBI Taxonomy" id="228776"/>
    <lineage>
        <taxon>Eukaryota</taxon>
        <taxon>Viridiplantae</taxon>
        <taxon>Streptophyta</taxon>
        <taxon>Embryophyta</taxon>
        <taxon>Tracheophyta</taxon>
        <taxon>Spermatophyta</taxon>
        <taxon>Magnoliopsida</taxon>
        <taxon>eudicotyledons</taxon>
        <taxon>Gunneridae</taxon>
        <taxon>Pentapetalae</taxon>
        <taxon>rosids</taxon>
        <taxon>malvids</taxon>
        <taxon>Brassicales</taxon>
        <taxon>Brassicaceae</taxon>
        <taxon>Cardamineae</taxon>
        <taxon>Cardamine</taxon>
    </lineage>
</organism>
<accession>A0ABD1C7N0</accession>
<dbReference type="PANTHER" id="PTHR47074:SF75">
    <property type="entry name" value="RNASE H TYPE-1 DOMAIN-CONTAINING PROTEIN"/>
    <property type="match status" value="1"/>
</dbReference>
<dbReference type="InterPro" id="IPR012337">
    <property type="entry name" value="RNaseH-like_sf"/>
</dbReference>
<dbReference type="EMBL" id="JBANAX010000031">
    <property type="protein sequence ID" value="KAL1225455.1"/>
    <property type="molecule type" value="Genomic_DNA"/>
</dbReference>
<evidence type="ECO:0000313" key="2">
    <source>
        <dbReference type="EMBL" id="KAL1225455.1"/>
    </source>
</evidence>
<dbReference type="InterPro" id="IPR002156">
    <property type="entry name" value="RNaseH_domain"/>
</dbReference>
<feature type="domain" description="RNase H type-1" evidence="1">
    <location>
        <begin position="122"/>
        <end position="228"/>
    </location>
</feature>
<evidence type="ECO:0000259" key="1">
    <source>
        <dbReference type="Pfam" id="PF13456"/>
    </source>
</evidence>
<evidence type="ECO:0000313" key="3">
    <source>
        <dbReference type="Proteomes" id="UP001558713"/>
    </source>
</evidence>
<dbReference type="Proteomes" id="UP001558713">
    <property type="component" value="Unassembled WGS sequence"/>
</dbReference>
<reference evidence="2 3" key="1">
    <citation type="submission" date="2024-04" db="EMBL/GenBank/DDBJ databases">
        <title>Genome assembly C_amara_ONT_v2.</title>
        <authorList>
            <person name="Yant L."/>
            <person name="Moore C."/>
            <person name="Slenker M."/>
        </authorList>
    </citation>
    <scope>NUCLEOTIDE SEQUENCE [LARGE SCALE GENOMIC DNA]</scope>
    <source>
        <tissue evidence="2">Leaf</tissue>
    </source>
</reference>
<dbReference type="AlphaFoldDB" id="A0ABD1C7N0"/>
<name>A0ABD1C7N0_CARAN</name>
<dbReference type="InterPro" id="IPR044730">
    <property type="entry name" value="RNase_H-like_dom_plant"/>
</dbReference>
<protein>
    <recommendedName>
        <fullName evidence="1">RNase H type-1 domain-containing protein</fullName>
    </recommendedName>
</protein>
<sequence length="238" mass="27188">MFFQCDYAKAIWRSSNTPIPSSPLTNSLEQNLGLLLDVYESSSSPEIRYAPFWILWQIWKSRNDLIFNKINHDRSTVISRTMDNVYEWLGANTITQAGPTTIPPSNVNPSWQPPPSGSFKCNVDASFHYNLDYIGVSWVLRDDLGMYKLSGSLQRKQGSNSLEAEAMALLHAIKALWCRGYRNVIMEVDCRNLYDLLHNHSVNASITPILSDIRSWADHYTNISLQLYHDNATKSRIN</sequence>
<dbReference type="SUPFAM" id="SSF53098">
    <property type="entry name" value="Ribonuclease H-like"/>
    <property type="match status" value="1"/>
</dbReference>
<dbReference type="Gene3D" id="3.30.420.10">
    <property type="entry name" value="Ribonuclease H-like superfamily/Ribonuclease H"/>
    <property type="match status" value="1"/>
</dbReference>
<dbReference type="InterPro" id="IPR036397">
    <property type="entry name" value="RNaseH_sf"/>
</dbReference>
<proteinExistence type="predicted"/>
<gene>
    <name evidence="2" type="ORF">V5N11_009106</name>
</gene>
<keyword evidence="3" id="KW-1185">Reference proteome</keyword>
<dbReference type="Pfam" id="PF13456">
    <property type="entry name" value="RVT_3"/>
    <property type="match status" value="1"/>
</dbReference>